<dbReference type="GO" id="GO:0004316">
    <property type="term" value="F:3-oxoacyl-[acyl-carrier-protein] reductase (NADPH) activity"/>
    <property type="evidence" value="ECO:0007669"/>
    <property type="project" value="UniProtKB-EC"/>
</dbReference>
<dbReference type="PRINTS" id="PR00081">
    <property type="entry name" value="GDHRDH"/>
</dbReference>
<dbReference type="PRINTS" id="PR00080">
    <property type="entry name" value="SDRFAMILY"/>
</dbReference>
<organism evidence="4 5">
    <name type="scientific">Microvenator marinus</name>
    <dbReference type="NCBI Taxonomy" id="2600177"/>
    <lineage>
        <taxon>Bacteria</taxon>
        <taxon>Deltaproteobacteria</taxon>
        <taxon>Bradymonadales</taxon>
        <taxon>Microvenatoraceae</taxon>
        <taxon>Microvenator</taxon>
    </lineage>
</organism>
<evidence type="ECO:0000256" key="2">
    <source>
        <dbReference type="ARBA" id="ARBA00023002"/>
    </source>
</evidence>
<dbReference type="EC" id="1.1.1.100" evidence="4"/>
<dbReference type="EMBL" id="CP042467">
    <property type="protein sequence ID" value="QED28378.1"/>
    <property type="molecule type" value="Genomic_DNA"/>
</dbReference>
<dbReference type="RefSeq" id="WP_146960750.1">
    <property type="nucleotide sequence ID" value="NZ_CP042467.1"/>
</dbReference>
<dbReference type="NCBIfam" id="NF004200">
    <property type="entry name" value="PRK05653.1-5"/>
    <property type="match status" value="1"/>
</dbReference>
<dbReference type="OrthoDB" id="9804774at2"/>
<gene>
    <name evidence="4" type="primary">fabG</name>
    <name evidence="4" type="ORF">FRD01_14280</name>
</gene>
<dbReference type="FunFam" id="3.40.50.720:FF:000173">
    <property type="entry name" value="3-oxoacyl-[acyl-carrier protein] reductase"/>
    <property type="match status" value="1"/>
</dbReference>
<reference evidence="4 5" key="1">
    <citation type="submission" date="2019-08" db="EMBL/GenBank/DDBJ databases">
        <authorList>
            <person name="Liang Q."/>
        </authorList>
    </citation>
    <scope>NUCLEOTIDE SEQUENCE [LARGE SCALE GENOMIC DNA]</scope>
    <source>
        <strain evidence="4 5">V1718</strain>
    </source>
</reference>
<comment type="similarity">
    <text evidence="1">Belongs to the short-chain dehydrogenases/reductases (SDR) family.</text>
</comment>
<dbReference type="AlphaFoldDB" id="A0A5B8XTZ1"/>
<protein>
    <submittedName>
        <fullName evidence="4">3-oxoacyl-ACP reductase FabG</fullName>
        <ecNumber evidence="4">1.1.1.100</ecNumber>
    </submittedName>
</protein>
<evidence type="ECO:0000259" key="3">
    <source>
        <dbReference type="SMART" id="SM00822"/>
    </source>
</evidence>
<evidence type="ECO:0000256" key="1">
    <source>
        <dbReference type="ARBA" id="ARBA00006484"/>
    </source>
</evidence>
<dbReference type="InterPro" id="IPR057326">
    <property type="entry name" value="KR_dom"/>
</dbReference>
<evidence type="ECO:0000313" key="4">
    <source>
        <dbReference type="EMBL" id="QED28378.1"/>
    </source>
</evidence>
<keyword evidence="2 4" id="KW-0560">Oxidoreductase</keyword>
<name>A0A5B8XTZ1_9DELT</name>
<dbReference type="SUPFAM" id="SSF51735">
    <property type="entry name" value="NAD(P)-binding Rossmann-fold domains"/>
    <property type="match status" value="1"/>
</dbReference>
<dbReference type="SMART" id="SM00822">
    <property type="entry name" value="PKS_KR"/>
    <property type="match status" value="1"/>
</dbReference>
<dbReference type="KEGG" id="bbae:FRD01_14280"/>
<dbReference type="PANTHER" id="PTHR42879">
    <property type="entry name" value="3-OXOACYL-(ACYL-CARRIER-PROTEIN) REDUCTASE"/>
    <property type="match status" value="1"/>
</dbReference>
<keyword evidence="5" id="KW-1185">Reference proteome</keyword>
<feature type="domain" description="Ketoreductase" evidence="3">
    <location>
        <begin position="4"/>
        <end position="186"/>
    </location>
</feature>
<dbReference type="Gene3D" id="3.40.50.720">
    <property type="entry name" value="NAD(P)-binding Rossmann-like Domain"/>
    <property type="match status" value="1"/>
</dbReference>
<evidence type="ECO:0000313" key="5">
    <source>
        <dbReference type="Proteomes" id="UP000321595"/>
    </source>
</evidence>
<dbReference type="NCBIfam" id="NF009466">
    <property type="entry name" value="PRK12826.1-2"/>
    <property type="match status" value="1"/>
</dbReference>
<dbReference type="Proteomes" id="UP000321595">
    <property type="component" value="Chromosome"/>
</dbReference>
<dbReference type="InterPro" id="IPR050259">
    <property type="entry name" value="SDR"/>
</dbReference>
<sequence>MRMLITGASRGIGAAIAVELAKTHGGHITLNYRSDDVAAELVATQVRALGAEVALAKFDVADREATEDAIADILRDGPISILVNNAGISNDGVFPSMQPEAWDSVIQTSLNGFYNVTRQLVMPMVQQRKGRIVTISSISGEIGNRGQVNYSAAKAGLIGATKALAKEVARRGVTVNAVTPGLIETEMTASVPRDRVLPMIPMQRFGTPEEVAKVVAFLCSDGASYVTGQVIGVNGGMA</sequence>
<proteinExistence type="inferred from homology"/>
<accession>A0A5B8XTZ1</accession>
<dbReference type="InterPro" id="IPR002347">
    <property type="entry name" value="SDR_fam"/>
</dbReference>
<dbReference type="PANTHER" id="PTHR42879:SF2">
    <property type="entry name" value="3-OXOACYL-[ACYL-CARRIER-PROTEIN] REDUCTASE FABG"/>
    <property type="match status" value="1"/>
</dbReference>
<dbReference type="CDD" id="cd05333">
    <property type="entry name" value="BKR_SDR_c"/>
    <property type="match status" value="1"/>
</dbReference>
<dbReference type="InterPro" id="IPR036291">
    <property type="entry name" value="NAD(P)-bd_dom_sf"/>
</dbReference>
<dbReference type="Pfam" id="PF13561">
    <property type="entry name" value="adh_short_C2"/>
    <property type="match status" value="1"/>
</dbReference>